<dbReference type="AlphaFoldDB" id="A0A517LZ99"/>
<dbReference type="PANTHER" id="PTHR43619:SF2">
    <property type="entry name" value="S-ADENOSYL-L-METHIONINE-DEPENDENT METHYLTRANSFERASES SUPERFAMILY PROTEIN"/>
    <property type="match status" value="1"/>
</dbReference>
<dbReference type="InterPro" id="IPR029069">
    <property type="entry name" value="HotDog_dom_sf"/>
</dbReference>
<accession>A0A517LZ99</accession>
<name>A0A517LZ99_9BACT</name>
<evidence type="ECO:0000313" key="5">
    <source>
        <dbReference type="Proteomes" id="UP000319557"/>
    </source>
</evidence>
<organism evidence="4 5">
    <name type="scientific">Rosistilla ulvae</name>
    <dbReference type="NCBI Taxonomy" id="1930277"/>
    <lineage>
        <taxon>Bacteria</taxon>
        <taxon>Pseudomonadati</taxon>
        <taxon>Planctomycetota</taxon>
        <taxon>Planctomycetia</taxon>
        <taxon>Pirellulales</taxon>
        <taxon>Pirellulaceae</taxon>
        <taxon>Rosistilla</taxon>
    </lineage>
</organism>
<dbReference type="NCBIfam" id="TIGR00027">
    <property type="entry name" value="mthyl_TIGR00027"/>
    <property type="match status" value="1"/>
</dbReference>
<evidence type="ECO:0000256" key="2">
    <source>
        <dbReference type="ARBA" id="ARBA00022603"/>
    </source>
</evidence>
<dbReference type="InterPro" id="IPR007213">
    <property type="entry name" value="Ppm1/Ppm2/Tcmp"/>
</dbReference>
<keyword evidence="2 4" id="KW-0489">Methyltransferase</keyword>
<dbReference type="CDD" id="cd03443">
    <property type="entry name" value="PaaI_thioesterase"/>
    <property type="match status" value="1"/>
</dbReference>
<protein>
    <submittedName>
        <fullName evidence="4">Leucine carboxyl methyltransferase</fullName>
    </submittedName>
</protein>
<dbReference type="GO" id="GO:0032259">
    <property type="term" value="P:methylation"/>
    <property type="evidence" value="ECO:0007669"/>
    <property type="project" value="UniProtKB-KW"/>
</dbReference>
<dbReference type="PANTHER" id="PTHR43619">
    <property type="entry name" value="S-ADENOSYL-L-METHIONINE-DEPENDENT METHYLTRANSFERASE YKTD-RELATED"/>
    <property type="match status" value="1"/>
</dbReference>
<dbReference type="KEGG" id="ruv:EC9_21280"/>
<gene>
    <name evidence="4" type="ORF">EC9_21280</name>
</gene>
<dbReference type="InterPro" id="IPR029063">
    <property type="entry name" value="SAM-dependent_MTases_sf"/>
</dbReference>
<dbReference type="Proteomes" id="UP000319557">
    <property type="component" value="Chromosome"/>
</dbReference>
<sequence length="466" mass="51977">MVSSQLGPMSISWEQDYENRMNPGLVTSLLHEAVPVLKAIDWRITEVREGMCTTELPLSYASTNQHGTHQAALISLSADYTGGIALAALLRGVPVVGVHPCHEEESASLWLASMDVKYRIPSTGHVRGFCEIPEKLANKVRQRYFAGKRVLVTLPVVFTANGDVVAEAEMKYFAQPSIQLRPTEAQPQISPLYKHKLKSSARMIAGLRSSSQSERLRLDSGHERVAAGPHGELLANRLCRVLPQLQDMVLARTGHIDQTITAVEDLKQVVILGAGLDMRPFRLFAEGPKPTYFELDLPEMLEERTRVISQMKDRPDVRRRMVAADFKRDDIASLLLEHPDFDPELPTVIVYEGCSMYFSPAENRRILTSASQLLGHRDSRIWCDFVTRCVVDGTSQHPEVAKFLEGMDELGERFIFGCDQPSEVMDSCGFAKTQTTPSGEYLESDDSLLSEYQFAVAFGGRPTNPR</sequence>
<keyword evidence="3 4" id="KW-0808">Transferase</keyword>
<dbReference type="Gene3D" id="3.40.50.150">
    <property type="entry name" value="Vaccinia Virus protein VP39"/>
    <property type="match status" value="1"/>
</dbReference>
<reference evidence="4 5" key="1">
    <citation type="submission" date="2019-02" db="EMBL/GenBank/DDBJ databases">
        <title>Deep-cultivation of Planctomycetes and their phenomic and genomic characterization uncovers novel biology.</title>
        <authorList>
            <person name="Wiegand S."/>
            <person name="Jogler M."/>
            <person name="Boedeker C."/>
            <person name="Pinto D."/>
            <person name="Vollmers J."/>
            <person name="Rivas-Marin E."/>
            <person name="Kohn T."/>
            <person name="Peeters S.H."/>
            <person name="Heuer A."/>
            <person name="Rast P."/>
            <person name="Oberbeckmann S."/>
            <person name="Bunk B."/>
            <person name="Jeske O."/>
            <person name="Meyerdierks A."/>
            <person name="Storesund J.E."/>
            <person name="Kallscheuer N."/>
            <person name="Luecker S."/>
            <person name="Lage O.M."/>
            <person name="Pohl T."/>
            <person name="Merkel B.J."/>
            <person name="Hornburger P."/>
            <person name="Mueller R.-W."/>
            <person name="Bruemmer F."/>
            <person name="Labrenz M."/>
            <person name="Spormann A.M."/>
            <person name="Op den Camp H."/>
            <person name="Overmann J."/>
            <person name="Amann R."/>
            <person name="Jetten M.S.M."/>
            <person name="Mascher T."/>
            <person name="Medema M.H."/>
            <person name="Devos D.P."/>
            <person name="Kaster A.-K."/>
            <person name="Ovreas L."/>
            <person name="Rohde M."/>
            <person name="Galperin M.Y."/>
            <person name="Jogler C."/>
        </authorList>
    </citation>
    <scope>NUCLEOTIDE SEQUENCE [LARGE SCALE GENOMIC DNA]</scope>
    <source>
        <strain evidence="4 5">EC9</strain>
    </source>
</reference>
<dbReference type="OrthoDB" id="229990at2"/>
<dbReference type="Gene3D" id="3.10.129.10">
    <property type="entry name" value="Hotdog Thioesterase"/>
    <property type="match status" value="1"/>
</dbReference>
<dbReference type="SUPFAM" id="SSF53335">
    <property type="entry name" value="S-adenosyl-L-methionine-dependent methyltransferases"/>
    <property type="match status" value="1"/>
</dbReference>
<comment type="similarity">
    <text evidence="1">Belongs to the UPF0677 family.</text>
</comment>
<dbReference type="GO" id="GO:0008168">
    <property type="term" value="F:methyltransferase activity"/>
    <property type="evidence" value="ECO:0007669"/>
    <property type="project" value="UniProtKB-KW"/>
</dbReference>
<evidence type="ECO:0000256" key="3">
    <source>
        <dbReference type="ARBA" id="ARBA00022679"/>
    </source>
</evidence>
<dbReference type="SUPFAM" id="SSF54637">
    <property type="entry name" value="Thioesterase/thiol ester dehydrase-isomerase"/>
    <property type="match status" value="1"/>
</dbReference>
<evidence type="ECO:0000313" key="4">
    <source>
        <dbReference type="EMBL" id="QDS87945.1"/>
    </source>
</evidence>
<evidence type="ECO:0000256" key="1">
    <source>
        <dbReference type="ARBA" id="ARBA00008138"/>
    </source>
</evidence>
<keyword evidence="5" id="KW-1185">Reference proteome</keyword>
<dbReference type="InterPro" id="IPR011610">
    <property type="entry name" value="SAM_mthyl_Trfase_ML2640-like"/>
</dbReference>
<proteinExistence type="inferred from homology"/>
<dbReference type="Pfam" id="PF04072">
    <property type="entry name" value="LCM"/>
    <property type="match status" value="1"/>
</dbReference>
<dbReference type="EMBL" id="CP036261">
    <property type="protein sequence ID" value="QDS87945.1"/>
    <property type="molecule type" value="Genomic_DNA"/>
</dbReference>